<dbReference type="EMBL" id="JBHUMQ010000017">
    <property type="protein sequence ID" value="MFD2693435.1"/>
    <property type="molecule type" value="Genomic_DNA"/>
</dbReference>
<sequence>MPSKRILQKEKKRAAIIDAAEHLFFSKGYERTTMDDLCHEAHFSKRTLYMYFNSKEQIHFEIMIRGYKQLISMLDQESHLSNIIERLKQMTGTFYQFSVDFPEYFAAIFSYENNADDFQKGVPDSSKEECYALGEVVFHRLAILIQEGQEEGVFRSDLDSKHTALILWSCMNGVLNTAKLKTNYLANYHYLSPKTLIDNAFDLIIHSICKNHGGALK</sequence>
<dbReference type="PANTHER" id="PTHR30328">
    <property type="entry name" value="TRANSCRIPTIONAL REPRESSOR"/>
    <property type="match status" value="1"/>
</dbReference>
<dbReference type="Gene3D" id="1.10.357.10">
    <property type="entry name" value="Tetracycline Repressor, domain 2"/>
    <property type="match status" value="1"/>
</dbReference>
<name>A0ABW5S1N4_9BACL</name>
<dbReference type="PRINTS" id="PR00455">
    <property type="entry name" value="HTHTETR"/>
</dbReference>
<evidence type="ECO:0000313" key="5">
    <source>
        <dbReference type="Proteomes" id="UP001597399"/>
    </source>
</evidence>
<organism evidence="4 5">
    <name type="scientific">Sporolactobacillus shoreicorticis</name>
    <dbReference type="NCBI Taxonomy" id="1923877"/>
    <lineage>
        <taxon>Bacteria</taxon>
        <taxon>Bacillati</taxon>
        <taxon>Bacillota</taxon>
        <taxon>Bacilli</taxon>
        <taxon>Bacillales</taxon>
        <taxon>Sporolactobacillaceae</taxon>
        <taxon>Sporolactobacillus</taxon>
    </lineage>
</organism>
<accession>A0ABW5S1N4</accession>
<dbReference type="InterPro" id="IPR009057">
    <property type="entry name" value="Homeodomain-like_sf"/>
</dbReference>
<evidence type="ECO:0000259" key="3">
    <source>
        <dbReference type="PROSITE" id="PS50977"/>
    </source>
</evidence>
<gene>
    <name evidence="4" type="ORF">ACFSUE_07325</name>
</gene>
<keyword evidence="1 2" id="KW-0238">DNA-binding</keyword>
<protein>
    <submittedName>
        <fullName evidence="4">TetR/AcrR family transcriptional regulator</fullName>
    </submittedName>
</protein>
<evidence type="ECO:0000313" key="4">
    <source>
        <dbReference type="EMBL" id="MFD2693435.1"/>
    </source>
</evidence>
<dbReference type="PROSITE" id="PS50977">
    <property type="entry name" value="HTH_TETR_2"/>
    <property type="match status" value="1"/>
</dbReference>
<reference evidence="5" key="1">
    <citation type="journal article" date="2019" name="Int. J. Syst. Evol. Microbiol.">
        <title>The Global Catalogue of Microorganisms (GCM) 10K type strain sequencing project: providing services to taxonomists for standard genome sequencing and annotation.</title>
        <authorList>
            <consortium name="The Broad Institute Genomics Platform"/>
            <consortium name="The Broad Institute Genome Sequencing Center for Infectious Disease"/>
            <person name="Wu L."/>
            <person name="Ma J."/>
        </authorList>
    </citation>
    <scope>NUCLEOTIDE SEQUENCE [LARGE SCALE GENOMIC DNA]</scope>
    <source>
        <strain evidence="5">TISTR 2466</strain>
    </source>
</reference>
<dbReference type="SUPFAM" id="SSF46689">
    <property type="entry name" value="Homeodomain-like"/>
    <property type="match status" value="1"/>
</dbReference>
<dbReference type="Gene3D" id="1.10.10.60">
    <property type="entry name" value="Homeodomain-like"/>
    <property type="match status" value="1"/>
</dbReference>
<comment type="caution">
    <text evidence="4">The sequence shown here is derived from an EMBL/GenBank/DDBJ whole genome shotgun (WGS) entry which is preliminary data.</text>
</comment>
<dbReference type="Proteomes" id="UP001597399">
    <property type="component" value="Unassembled WGS sequence"/>
</dbReference>
<feature type="DNA-binding region" description="H-T-H motif" evidence="2">
    <location>
        <begin position="33"/>
        <end position="52"/>
    </location>
</feature>
<evidence type="ECO:0000256" key="2">
    <source>
        <dbReference type="PROSITE-ProRule" id="PRU00335"/>
    </source>
</evidence>
<dbReference type="SUPFAM" id="SSF48498">
    <property type="entry name" value="Tetracyclin repressor-like, C-terminal domain"/>
    <property type="match status" value="1"/>
</dbReference>
<evidence type="ECO:0000256" key="1">
    <source>
        <dbReference type="ARBA" id="ARBA00023125"/>
    </source>
</evidence>
<dbReference type="InterPro" id="IPR050109">
    <property type="entry name" value="HTH-type_TetR-like_transc_reg"/>
</dbReference>
<feature type="domain" description="HTH tetR-type" evidence="3">
    <location>
        <begin position="10"/>
        <end position="70"/>
    </location>
</feature>
<dbReference type="RefSeq" id="WP_253060186.1">
    <property type="nucleotide sequence ID" value="NZ_JAMXWM010000005.1"/>
</dbReference>
<proteinExistence type="predicted"/>
<dbReference type="PANTHER" id="PTHR30328:SF54">
    <property type="entry name" value="HTH-TYPE TRANSCRIPTIONAL REPRESSOR SCO4008"/>
    <property type="match status" value="1"/>
</dbReference>
<dbReference type="InterPro" id="IPR001647">
    <property type="entry name" value="HTH_TetR"/>
</dbReference>
<keyword evidence="5" id="KW-1185">Reference proteome</keyword>
<dbReference type="Pfam" id="PF00440">
    <property type="entry name" value="TetR_N"/>
    <property type="match status" value="1"/>
</dbReference>
<dbReference type="InterPro" id="IPR036271">
    <property type="entry name" value="Tet_transcr_reg_TetR-rel_C_sf"/>
</dbReference>